<proteinExistence type="predicted"/>
<protein>
    <submittedName>
        <fullName evidence="1">Uncharacterized protein</fullName>
    </submittedName>
</protein>
<dbReference type="RefSeq" id="WP_206657707.1">
    <property type="nucleotide sequence ID" value="NZ_CP071182.1"/>
</dbReference>
<dbReference type="KEGG" id="afx:JZ786_05130"/>
<accession>A0A9X7W1C4</accession>
<evidence type="ECO:0000313" key="2">
    <source>
        <dbReference type="Proteomes" id="UP000663505"/>
    </source>
</evidence>
<gene>
    <name evidence="1" type="ORF">JZ786_05130</name>
</gene>
<dbReference type="Proteomes" id="UP000663505">
    <property type="component" value="Chromosome"/>
</dbReference>
<reference evidence="1 2" key="1">
    <citation type="submission" date="2021-02" db="EMBL/GenBank/DDBJ databases">
        <title>Alicyclobacillus curvatus sp. nov. and Alicyclobacillus mengziensis sp. nov., two acidophilic bacteria isolated from acid mine drainage.</title>
        <authorList>
            <person name="Huang Y."/>
        </authorList>
    </citation>
    <scope>NUCLEOTIDE SEQUENCE [LARGE SCALE GENOMIC DNA]</scope>
    <source>
        <strain evidence="1 2">S30H14</strain>
    </source>
</reference>
<evidence type="ECO:0000313" key="1">
    <source>
        <dbReference type="EMBL" id="QSO48372.1"/>
    </source>
</evidence>
<dbReference type="EMBL" id="CP071182">
    <property type="protein sequence ID" value="QSO48372.1"/>
    <property type="molecule type" value="Genomic_DNA"/>
</dbReference>
<dbReference type="AlphaFoldDB" id="A0A9X7W1C4"/>
<keyword evidence="2" id="KW-1185">Reference proteome</keyword>
<name>A0A9X7W1C4_9BACL</name>
<organism evidence="1 2">
    <name type="scientific">Alicyclobacillus mengziensis</name>
    <dbReference type="NCBI Taxonomy" id="2931921"/>
    <lineage>
        <taxon>Bacteria</taxon>
        <taxon>Bacillati</taxon>
        <taxon>Bacillota</taxon>
        <taxon>Bacilli</taxon>
        <taxon>Bacillales</taxon>
        <taxon>Alicyclobacillaceae</taxon>
        <taxon>Alicyclobacillus</taxon>
    </lineage>
</organism>
<sequence length="53" mass="6473">MDLKVAREERAKQILKNNWMKEWLKEQRMRRDVREFKISAPVLRKEDSNGEAD</sequence>